<keyword evidence="2 3" id="KW-0802">TPR repeat</keyword>
<dbReference type="PANTHER" id="PTHR44227">
    <property type="match status" value="1"/>
</dbReference>
<reference evidence="4 5" key="1">
    <citation type="submission" date="2023-07" db="EMBL/GenBank/DDBJ databases">
        <title>Sorghum-associated microbial communities from plants grown in Nebraska, USA.</title>
        <authorList>
            <person name="Schachtman D."/>
        </authorList>
    </citation>
    <scope>NUCLEOTIDE SEQUENCE [LARGE SCALE GENOMIC DNA]</scope>
    <source>
        <strain evidence="4 5">4249</strain>
    </source>
</reference>
<keyword evidence="1" id="KW-0677">Repeat</keyword>
<organism evidence="4 5">
    <name type="scientific">Hydrogenophaga palleronii</name>
    <dbReference type="NCBI Taxonomy" id="65655"/>
    <lineage>
        <taxon>Bacteria</taxon>
        <taxon>Pseudomonadati</taxon>
        <taxon>Pseudomonadota</taxon>
        <taxon>Betaproteobacteria</taxon>
        <taxon>Burkholderiales</taxon>
        <taxon>Comamonadaceae</taxon>
        <taxon>Hydrogenophaga</taxon>
    </lineage>
</organism>
<evidence type="ECO:0000313" key="5">
    <source>
        <dbReference type="Proteomes" id="UP001265700"/>
    </source>
</evidence>
<gene>
    <name evidence="4" type="ORF">J2W49_000104</name>
</gene>
<dbReference type="Gene3D" id="1.25.40.10">
    <property type="entry name" value="Tetratricopeptide repeat domain"/>
    <property type="match status" value="2"/>
</dbReference>
<dbReference type="Pfam" id="PF13432">
    <property type="entry name" value="TPR_16"/>
    <property type="match status" value="1"/>
</dbReference>
<evidence type="ECO:0000256" key="2">
    <source>
        <dbReference type="ARBA" id="ARBA00022803"/>
    </source>
</evidence>
<accession>A0ABU1WFX6</accession>
<protein>
    <submittedName>
        <fullName evidence="4">Tetratricopeptide (TPR) repeat protein</fullName>
    </submittedName>
</protein>
<evidence type="ECO:0000313" key="4">
    <source>
        <dbReference type="EMBL" id="MDR7148176.1"/>
    </source>
</evidence>
<keyword evidence="5" id="KW-1185">Reference proteome</keyword>
<dbReference type="SUPFAM" id="SSF48452">
    <property type="entry name" value="TPR-like"/>
    <property type="match status" value="2"/>
</dbReference>
<dbReference type="InterPro" id="IPR019734">
    <property type="entry name" value="TPR_rpt"/>
</dbReference>
<comment type="caution">
    <text evidence="4">The sequence shown here is derived from an EMBL/GenBank/DDBJ whole genome shotgun (WGS) entry which is preliminary data.</text>
</comment>
<dbReference type="EMBL" id="JAVDWU010000001">
    <property type="protein sequence ID" value="MDR7148176.1"/>
    <property type="molecule type" value="Genomic_DNA"/>
</dbReference>
<dbReference type="PROSITE" id="PS50005">
    <property type="entry name" value="TPR"/>
    <property type="match status" value="1"/>
</dbReference>
<proteinExistence type="predicted"/>
<name>A0ABU1WFX6_9BURK</name>
<evidence type="ECO:0000256" key="3">
    <source>
        <dbReference type="PROSITE-ProRule" id="PRU00339"/>
    </source>
</evidence>
<dbReference type="InterPro" id="IPR052346">
    <property type="entry name" value="O-mannosyl-transferase_TMTC"/>
</dbReference>
<dbReference type="Proteomes" id="UP001265700">
    <property type="component" value="Unassembled WGS sequence"/>
</dbReference>
<dbReference type="InterPro" id="IPR011990">
    <property type="entry name" value="TPR-like_helical_dom_sf"/>
</dbReference>
<evidence type="ECO:0000256" key="1">
    <source>
        <dbReference type="ARBA" id="ARBA00022737"/>
    </source>
</evidence>
<dbReference type="SMART" id="SM00028">
    <property type="entry name" value="TPR"/>
    <property type="match status" value="7"/>
</dbReference>
<dbReference type="PANTHER" id="PTHR44227:SF3">
    <property type="entry name" value="PROTEIN O-MANNOSYL-TRANSFERASE TMTC4"/>
    <property type="match status" value="1"/>
</dbReference>
<dbReference type="RefSeq" id="WP_310310440.1">
    <property type="nucleotide sequence ID" value="NZ_JAVDWU010000001.1"/>
</dbReference>
<feature type="repeat" description="TPR" evidence="3">
    <location>
        <begin position="500"/>
        <end position="533"/>
    </location>
</feature>
<sequence>MNSGLDAPLFYQLLIGELNARAGDAGAAYSLILDAARKRQDPLLYRRAVDIALQARSGESALSAAQAWSTELPGSPDADRFVLQILLALNRVAETGPALSSLLASGAGELRDETINAIPQTYARVSDKALALQVVRDALAPYLQGPHAPAAWTTIGRMELGLEQPEAALTSARKGHTANPPSPFPAMLALELVERGQQGAEDIVRDHLRVASPTGPFGSQVPLAYARILLDLQRTAEAARELERLTTHQPDLADAWLLQATIQVQENKLDAASHSLQNHMRLAREAGDERSTRSLTQAYLLMAQIAEKQKDFQAANAWLDRIENADDIMAAQMRRASLLARQGQMTQARALLRNQPERRPDDARLKLVAEAQLLRDFKEWQEAYLVYKEAVSRFPDQTDLLYDQAMMAEKANNLPEMEALLRQLMAIKPDFHHAYNALGYSLADRNVRLLEAKALIEKAVELAPGDAYIQDSLGWVEFRMGNTSRALSILQAAYGKRPDAEIAAHLGEVYWAMGQREQALKIWREGLLLASDNETLLNTLKRLQVQP</sequence>